<evidence type="ECO:0000259" key="6">
    <source>
        <dbReference type="Pfam" id="PF10006"/>
    </source>
</evidence>
<keyword evidence="2" id="KW-0963">Cytoplasm</keyword>
<dbReference type="PANTHER" id="PTHR36438:SF1">
    <property type="entry name" value="IRON-SULFUR CLUSTER REPAIR PROTEIN YTFE"/>
    <property type="match status" value="1"/>
</dbReference>
<dbReference type="STRING" id="1513896.SAMN05660841_01832"/>
<name>A0A1T5D891_9SPHI</name>
<dbReference type="InterPro" id="IPR038062">
    <property type="entry name" value="ScdA-like_N_sf"/>
</dbReference>
<reference evidence="8" key="1">
    <citation type="submission" date="2017-02" db="EMBL/GenBank/DDBJ databases">
        <authorList>
            <person name="Varghese N."/>
            <person name="Submissions S."/>
        </authorList>
    </citation>
    <scope>NUCLEOTIDE SEQUENCE [LARGE SCALE GENOMIC DNA]</scope>
    <source>
        <strain evidence="8">DSM 24091</strain>
    </source>
</reference>
<comment type="subcellular location">
    <subcellularLocation>
        <location evidence="1">Cytoplasm</location>
    </subcellularLocation>
</comment>
<organism evidence="7 8">
    <name type="scientific">Sphingobacterium nematocida</name>
    <dbReference type="NCBI Taxonomy" id="1513896"/>
    <lineage>
        <taxon>Bacteria</taxon>
        <taxon>Pseudomonadati</taxon>
        <taxon>Bacteroidota</taxon>
        <taxon>Sphingobacteriia</taxon>
        <taxon>Sphingobacteriales</taxon>
        <taxon>Sphingobacteriaceae</taxon>
        <taxon>Sphingobacterium</taxon>
    </lineage>
</organism>
<proteinExistence type="predicted"/>
<dbReference type="NCBIfam" id="TIGR03652">
    <property type="entry name" value="FeS_repair_RIC"/>
    <property type="match status" value="1"/>
</dbReference>
<evidence type="ECO:0000313" key="8">
    <source>
        <dbReference type="Proteomes" id="UP000190150"/>
    </source>
</evidence>
<evidence type="ECO:0000256" key="2">
    <source>
        <dbReference type="ARBA" id="ARBA00022490"/>
    </source>
</evidence>
<keyword evidence="8" id="KW-1185">Reference proteome</keyword>
<dbReference type="PANTHER" id="PTHR36438">
    <property type="entry name" value="IRON-SULFUR CLUSTER REPAIR PROTEIN YTFE"/>
    <property type="match status" value="1"/>
</dbReference>
<feature type="domain" description="DUF2249" evidence="6">
    <location>
        <begin position="6"/>
        <end position="75"/>
    </location>
</feature>
<dbReference type="OrthoDB" id="9797132at2"/>
<evidence type="ECO:0000256" key="1">
    <source>
        <dbReference type="ARBA" id="ARBA00004496"/>
    </source>
</evidence>
<dbReference type="Pfam" id="PF04405">
    <property type="entry name" value="ScdA_N"/>
    <property type="match status" value="1"/>
</dbReference>
<dbReference type="InterPro" id="IPR012312">
    <property type="entry name" value="Hemerythrin-like"/>
</dbReference>
<evidence type="ECO:0000256" key="3">
    <source>
        <dbReference type="ARBA" id="ARBA00022723"/>
    </source>
</evidence>
<dbReference type="Proteomes" id="UP000190150">
    <property type="component" value="Unassembled WGS sequence"/>
</dbReference>
<sequence length="308" mass="35790">MIKTATLDVTQIEPRLKHPTIFEHFDSLVQGEGFEILNDHDPKPLYYQLLGERGNIFTWEYVENGPEWWRVRIHKPAEQGHQKTTVGEIAAKDIKKAEVFKKLGIDFCCGGKKTLKQAAQSIGMDEAQLQQELENAKSSSSAGTQHDFGAWDIGFLADYITNVHHRYIREQGPIIEQLADKVSMRHGSEHHELYALATGMHAFMQDLYQHIQQEEQKLFPIVKQLDTISVSDKNQLQDVIRYMEHEHEHAGDELRQFRSLTKDYKLPENACNSYTYLFEKIQEFENDLFQHIHLENNILFPKVIAMEK</sequence>
<dbReference type="Pfam" id="PF01814">
    <property type="entry name" value="Hemerythrin"/>
    <property type="match status" value="1"/>
</dbReference>
<dbReference type="Pfam" id="PF10006">
    <property type="entry name" value="DUF2249"/>
    <property type="match status" value="1"/>
</dbReference>
<gene>
    <name evidence="7" type="ORF">SAMN05660841_01832</name>
</gene>
<evidence type="ECO:0000259" key="5">
    <source>
        <dbReference type="Pfam" id="PF01814"/>
    </source>
</evidence>
<dbReference type="InterPro" id="IPR018720">
    <property type="entry name" value="DUF2249"/>
</dbReference>
<dbReference type="Gene3D" id="1.20.120.520">
    <property type="entry name" value="nmb1532 protein domain like"/>
    <property type="match status" value="1"/>
</dbReference>
<evidence type="ECO:0000256" key="4">
    <source>
        <dbReference type="ARBA" id="ARBA00023004"/>
    </source>
</evidence>
<dbReference type="GO" id="GO:0005737">
    <property type="term" value="C:cytoplasm"/>
    <property type="evidence" value="ECO:0007669"/>
    <property type="project" value="UniProtKB-SubCell"/>
</dbReference>
<dbReference type="InterPro" id="IPR019903">
    <property type="entry name" value="RIC_family"/>
</dbReference>
<evidence type="ECO:0000313" key="7">
    <source>
        <dbReference type="EMBL" id="SKB67889.1"/>
    </source>
</evidence>
<dbReference type="AlphaFoldDB" id="A0A1T5D891"/>
<accession>A0A1T5D891</accession>
<dbReference type="GO" id="GO:0046872">
    <property type="term" value="F:metal ion binding"/>
    <property type="evidence" value="ECO:0007669"/>
    <property type="project" value="UniProtKB-KW"/>
</dbReference>
<dbReference type="RefSeq" id="WP_033562639.1">
    <property type="nucleotide sequence ID" value="NZ_FUZF01000006.1"/>
</dbReference>
<feature type="domain" description="Hemerythrin-like" evidence="5">
    <location>
        <begin position="163"/>
        <end position="303"/>
    </location>
</feature>
<dbReference type="Gene3D" id="1.10.3910.10">
    <property type="entry name" value="SP0561-like"/>
    <property type="match status" value="1"/>
</dbReference>
<keyword evidence="4" id="KW-0408">Iron</keyword>
<protein>
    <submittedName>
        <fullName evidence="7">Regulator of cell morphogenesis and NO signaling</fullName>
    </submittedName>
</protein>
<dbReference type="EMBL" id="FUZF01000006">
    <property type="protein sequence ID" value="SKB67889.1"/>
    <property type="molecule type" value="Genomic_DNA"/>
</dbReference>
<keyword evidence="3" id="KW-0479">Metal-binding</keyword>